<proteinExistence type="predicted"/>
<dbReference type="EMBL" id="MT181544">
    <property type="protein sequence ID" value="QQL09573.1"/>
    <property type="molecule type" value="Genomic_DNA"/>
</dbReference>
<organism evidence="1">
    <name type="scientific">Marmot associated feces virus 1</name>
    <dbReference type="NCBI Taxonomy" id="2800896"/>
    <lineage>
        <taxon>Viruses</taxon>
        <taxon>Monodnaviria</taxon>
        <taxon>Shotokuvirae</taxon>
        <taxon>Cressdnaviricota</taxon>
    </lineage>
</organism>
<protein>
    <submittedName>
        <fullName evidence="1">Putative capsid protein</fullName>
    </submittedName>
</protein>
<name>A0A7T7DFV5_9VIRU</name>
<accession>A0A7T7DFV5</accession>
<reference evidence="1" key="1">
    <citation type="journal article" date="2021" name="Virology (Lond)">
        <title>Diverse cressdnaviruses and an anellovirus identified in the fecal samples of yellow-bellied marmots.</title>
        <authorList>
            <person name="Khalifeh A."/>
            <person name="Blumstein D.T."/>
            <person name="Fontenele R.S."/>
            <person name="Schmidlin K."/>
            <person name="Richet C."/>
            <person name="Kraberger S."/>
            <person name="Varsani A."/>
        </authorList>
    </citation>
    <scope>NUCLEOTIDE SEQUENCE</scope>
    <source>
        <strain evidence="1">MAR2_2_4253</strain>
    </source>
</reference>
<evidence type="ECO:0000313" key="1">
    <source>
        <dbReference type="EMBL" id="QQL09573.1"/>
    </source>
</evidence>
<sequence length="171" mass="19110">MSSRRGYRRRNYNNYVPRAIKYQFVPISINASFTNTNPVLKQVICPSSEVAGMRKVKNFNLQFVANLNQPFLWALVYVPDGASVTNINPEIINATTMPVNAGYTELFAANQWVIGCGTFIEGAINTYKTRMSRNLNSGDTVWLMMFMNGSLAEGTGPVLVNCTGNYAIRYN</sequence>